<organism evidence="5 6">
    <name type="scientific">Lactococcus lactis subsp. cremoris</name>
    <name type="common">Streptococcus cremoris</name>
    <dbReference type="NCBI Taxonomy" id="1359"/>
    <lineage>
        <taxon>Bacteria</taxon>
        <taxon>Bacillati</taxon>
        <taxon>Bacillota</taxon>
        <taxon>Bacilli</taxon>
        <taxon>Lactobacillales</taxon>
        <taxon>Streptococcaceae</taxon>
        <taxon>Lactococcus</taxon>
    </lineage>
</organism>
<gene>
    <name evidence="5" type="ORF">AB996_0326</name>
</gene>
<dbReference type="Gene3D" id="3.40.47.10">
    <property type="match status" value="2"/>
</dbReference>
<protein>
    <submittedName>
        <fullName evidence="5">3-oxoacyl-(Acyl-carrier-protein) synthase KASII</fullName>
    </submittedName>
</protein>
<dbReference type="SUPFAM" id="SSF53901">
    <property type="entry name" value="Thiolase-like"/>
    <property type="match status" value="3"/>
</dbReference>
<keyword evidence="2 3" id="KW-0808">Transferase</keyword>
<dbReference type="Pfam" id="PF00109">
    <property type="entry name" value="ketoacyl-synt"/>
    <property type="match status" value="1"/>
</dbReference>
<dbReference type="InterPro" id="IPR014030">
    <property type="entry name" value="Ketoacyl_synth_N"/>
</dbReference>
<dbReference type="Pfam" id="PF02801">
    <property type="entry name" value="Ketoacyl-synt_C"/>
    <property type="match status" value="1"/>
</dbReference>
<comment type="caution">
    <text evidence="5">The sequence shown here is derived from an EMBL/GenBank/DDBJ whole genome shotgun (WGS) entry which is preliminary data.</text>
</comment>
<dbReference type="PANTHER" id="PTHR11712:SF336">
    <property type="entry name" value="3-OXOACYL-[ACYL-CARRIER-PROTEIN] SYNTHASE, MITOCHONDRIAL"/>
    <property type="match status" value="1"/>
</dbReference>
<proteinExistence type="inferred from homology"/>
<evidence type="ECO:0000256" key="3">
    <source>
        <dbReference type="RuleBase" id="RU003694"/>
    </source>
</evidence>
<dbReference type="GO" id="GO:0005829">
    <property type="term" value="C:cytosol"/>
    <property type="evidence" value="ECO:0007669"/>
    <property type="project" value="TreeGrafter"/>
</dbReference>
<dbReference type="PATRIC" id="fig|1359.32.peg.1260"/>
<dbReference type="PANTHER" id="PTHR11712">
    <property type="entry name" value="POLYKETIDE SYNTHASE-RELATED"/>
    <property type="match status" value="1"/>
</dbReference>
<dbReference type="PROSITE" id="PS52004">
    <property type="entry name" value="KS3_2"/>
    <property type="match status" value="1"/>
</dbReference>
<accession>A0A166KJ28</accession>
<dbReference type="InterPro" id="IPR020841">
    <property type="entry name" value="PKS_Beta-ketoAc_synthase_dom"/>
</dbReference>
<dbReference type="AlphaFoldDB" id="A0A166KJ28"/>
<evidence type="ECO:0000259" key="4">
    <source>
        <dbReference type="PROSITE" id="PS52004"/>
    </source>
</evidence>
<dbReference type="CDD" id="cd00834">
    <property type="entry name" value="KAS_I_II"/>
    <property type="match status" value="1"/>
</dbReference>
<dbReference type="Proteomes" id="UP000076519">
    <property type="component" value="Unassembled WGS sequence"/>
</dbReference>
<comment type="similarity">
    <text evidence="1 3">Belongs to the thiolase-like superfamily. Beta-ketoacyl-ACP synthases family.</text>
</comment>
<feature type="domain" description="Ketosynthase family 3 (KS3)" evidence="4">
    <location>
        <begin position="1"/>
        <end position="388"/>
    </location>
</feature>
<sequence>MHDVAIVGISTISAAGSSKNEIIKKLKQGISSISDISYFDFSGFSSNLAGNIDSETWEKIKKIAIDEKIDISSALSIYSVKMLLEDVELHSKNIALSVGTCNGGIDSLANFYHSKKIEDLKNYPIYKQMDDISKYFNFSGKKYLFNNACSASGMALSYGAQLIDKGEAEVVIAGGTDPMSEVVFAGFNSLKALSSENCQPYGEKIGLNLGEAATYFALESIQRAKKYNHKIYGTILGYGLSNDAYHPTAPDIDGSGISSAILESLKNSQVNPNEVTYVNSHGTGTRANDISEFTGIKNVFNDLSFPYISSMKGYVGHNLGAAASTELALSLLGLQEGVIFPNVQFENYRTGCNDNRILREVKKVSGDIIFVNDNAAFGGHNVATVLKTNTFGKYEQGTKKGGMTSKVYINKGSFVTDKGFKSFNMKANFATDNILKEYNSKYYQRRMNELTQMGIIAADLVCDKETKETGLVYGTPFGSMTSAERYMNSIIEGGLDKASGIYFQDLVLNSTAGRICKAFDLKSYSSSLSSGGNEDLKSLEIAYNAIKYNFCSNLLVGSGHEQSEVVNQITSKKFKSSSSFFKISNVKTKDAFSIEDIFSFSISDAKELLSKLNEVIERNEKVYIQNFGKSLEGVFDNLTKVEYEEGEFLSGGSIEKLIEKKQENRKIALVSISLIEEIVVVELEK</sequence>
<dbReference type="InterPro" id="IPR000794">
    <property type="entry name" value="Beta-ketoacyl_synthase"/>
</dbReference>
<dbReference type="GO" id="GO:0004315">
    <property type="term" value="F:3-oxoacyl-[acyl-carrier-protein] synthase activity"/>
    <property type="evidence" value="ECO:0007669"/>
    <property type="project" value="TreeGrafter"/>
</dbReference>
<dbReference type="InterPro" id="IPR014031">
    <property type="entry name" value="Ketoacyl_synth_C"/>
</dbReference>
<evidence type="ECO:0000313" key="6">
    <source>
        <dbReference type="Proteomes" id="UP000076519"/>
    </source>
</evidence>
<dbReference type="RefSeq" id="WP_063281147.1">
    <property type="nucleotide sequence ID" value="NZ_LIYF01000005.1"/>
</dbReference>
<dbReference type="SMART" id="SM00825">
    <property type="entry name" value="PKS_KS"/>
    <property type="match status" value="1"/>
</dbReference>
<dbReference type="GO" id="GO:0006633">
    <property type="term" value="P:fatty acid biosynthetic process"/>
    <property type="evidence" value="ECO:0007669"/>
    <property type="project" value="TreeGrafter"/>
</dbReference>
<name>A0A166KJ28_LACLC</name>
<dbReference type="InterPro" id="IPR016039">
    <property type="entry name" value="Thiolase-like"/>
</dbReference>
<dbReference type="EMBL" id="LIYF01000005">
    <property type="protein sequence ID" value="KZK08429.1"/>
    <property type="molecule type" value="Genomic_DNA"/>
</dbReference>
<evidence type="ECO:0000256" key="1">
    <source>
        <dbReference type="ARBA" id="ARBA00008467"/>
    </source>
</evidence>
<reference evidence="5 6" key="1">
    <citation type="submission" date="2015-08" db="EMBL/GenBank/DDBJ databases">
        <title>Draft Genome Sequences of 11 Lactococcus lactis subspecies cremoris strains.</title>
        <authorList>
            <person name="Wels M."/>
            <person name="Backus L."/>
            <person name="Boekhorst J."/>
            <person name="Dijkstra A."/>
            <person name="Beerthuizen M."/>
            <person name="Siezen R."/>
            <person name="Bachmann H."/>
            <person name="Van Hijum S."/>
        </authorList>
    </citation>
    <scope>NUCLEOTIDE SEQUENCE [LARGE SCALE GENOMIC DNA]</scope>
    <source>
        <strain evidence="5 6">KW10</strain>
    </source>
</reference>
<evidence type="ECO:0000256" key="2">
    <source>
        <dbReference type="ARBA" id="ARBA00022679"/>
    </source>
</evidence>
<evidence type="ECO:0000313" key="5">
    <source>
        <dbReference type="EMBL" id="KZK08429.1"/>
    </source>
</evidence>